<evidence type="ECO:0000313" key="2">
    <source>
        <dbReference type="Proteomes" id="UP000614601"/>
    </source>
</evidence>
<comment type="caution">
    <text evidence="1">The sequence shown here is derived from an EMBL/GenBank/DDBJ whole genome shotgun (WGS) entry which is preliminary data.</text>
</comment>
<dbReference type="Proteomes" id="UP000783686">
    <property type="component" value="Unassembled WGS sequence"/>
</dbReference>
<protein>
    <submittedName>
        <fullName evidence="1">Uncharacterized protein</fullName>
    </submittedName>
</protein>
<proteinExistence type="predicted"/>
<dbReference type="EMBL" id="CAJFCW020000006">
    <property type="protein sequence ID" value="CAG9127871.1"/>
    <property type="molecule type" value="Genomic_DNA"/>
</dbReference>
<reference evidence="1" key="1">
    <citation type="submission" date="2020-09" db="EMBL/GenBank/DDBJ databases">
        <authorList>
            <person name="Kikuchi T."/>
        </authorList>
    </citation>
    <scope>NUCLEOTIDE SEQUENCE</scope>
    <source>
        <strain evidence="1">SH1</strain>
    </source>
</reference>
<accession>A0A811LRJ6</accession>
<evidence type="ECO:0000313" key="1">
    <source>
        <dbReference type="EMBL" id="CAD5230672.1"/>
    </source>
</evidence>
<dbReference type="EMBL" id="CAJFDH010000006">
    <property type="protein sequence ID" value="CAD5230672.1"/>
    <property type="molecule type" value="Genomic_DNA"/>
</dbReference>
<sequence length="68" mass="8088">MELWKLENLILISGARFSKVLGLKSSFKQIKNTDRFLNIFRDQVDGIMEIREPNPSQWHEIQQVMAWI</sequence>
<gene>
    <name evidence="1" type="ORF">BOKJ2_LOCUS14252</name>
</gene>
<dbReference type="AlphaFoldDB" id="A0A811LRJ6"/>
<dbReference type="Proteomes" id="UP000614601">
    <property type="component" value="Unassembled WGS sequence"/>
</dbReference>
<keyword evidence="2" id="KW-1185">Reference proteome</keyword>
<organism evidence="1 2">
    <name type="scientific">Bursaphelenchus okinawaensis</name>
    <dbReference type="NCBI Taxonomy" id="465554"/>
    <lineage>
        <taxon>Eukaryota</taxon>
        <taxon>Metazoa</taxon>
        <taxon>Ecdysozoa</taxon>
        <taxon>Nematoda</taxon>
        <taxon>Chromadorea</taxon>
        <taxon>Rhabditida</taxon>
        <taxon>Tylenchina</taxon>
        <taxon>Tylenchomorpha</taxon>
        <taxon>Aphelenchoidea</taxon>
        <taxon>Aphelenchoididae</taxon>
        <taxon>Bursaphelenchus</taxon>
    </lineage>
</organism>
<name>A0A811LRJ6_9BILA</name>